<feature type="compositionally biased region" description="Basic residues" evidence="1">
    <location>
        <begin position="145"/>
        <end position="159"/>
    </location>
</feature>
<feature type="region of interest" description="Disordered" evidence="1">
    <location>
        <begin position="127"/>
        <end position="159"/>
    </location>
</feature>
<feature type="region of interest" description="Disordered" evidence="1">
    <location>
        <begin position="171"/>
        <end position="214"/>
    </location>
</feature>
<organism evidence="2 3">
    <name type="scientific">Anaeramoeba flamelloides</name>
    <dbReference type="NCBI Taxonomy" id="1746091"/>
    <lineage>
        <taxon>Eukaryota</taxon>
        <taxon>Metamonada</taxon>
        <taxon>Anaeramoebidae</taxon>
        <taxon>Anaeramoeba</taxon>
    </lineage>
</organism>
<feature type="region of interest" description="Disordered" evidence="1">
    <location>
        <begin position="463"/>
        <end position="492"/>
    </location>
</feature>
<evidence type="ECO:0000313" key="2">
    <source>
        <dbReference type="EMBL" id="KAJ6249507.1"/>
    </source>
</evidence>
<accession>A0ABQ8YYG9</accession>
<feature type="compositionally biased region" description="Basic residues" evidence="1">
    <location>
        <begin position="183"/>
        <end position="211"/>
    </location>
</feature>
<proteinExistence type="predicted"/>
<gene>
    <name evidence="2" type="ORF">M0813_16927</name>
</gene>
<sequence length="581" mass="68342">MQNLTFSEELLTQDVDQAKIEFEGITSFRKRLKVLKKWRPKGVLGLDSAYLKKSFLKRMSKNPLSEPIKIKRDCILDLVMLTRKPKKSIERGLSTFFKKYYLLQNISNYSREWLVFGPEGYSLDPKLIPGTPNLKKKNSSQSEKKYKRKKKQQINNRKKIKQSYLILKNQKKDQAKYENQNTTKRRINNKHKNKNKNKKNQSKKQKQKKNGYLKYKNNYKKPMELKKTIKFKTQKKYQIKKKKSRSFKKGGIVKAVKLSKSKSTIKICFSKLDKKGILSDSIKNFEKFDLINDHYCKNINTNEKGNFEKEEENGKETGNQIVENKKYIRESEDLQRNRQKLINCSSTSTTNPRKRPYNQEFTTLAKSSSLNNLQTSHNNKNVMGEYKKIKPNNVKYEEYLNENLTSPQETPISSPQSSFSFSFSSDNDSELFSDIENDSELDQLSPLPYFQILEQNDELKIEKKKGESDERKNCKVGSVESEQGSHKEQEKENIVSANAPENHVKKYFYNNELNGNFIHEDNNEIIFEQNDSFWDGTIHEEMEIPIFDWFESTNPLIVHKNEKFQKHYHPHLDFDLIGGIN</sequence>
<feature type="region of interest" description="Disordered" evidence="1">
    <location>
        <begin position="405"/>
        <end position="425"/>
    </location>
</feature>
<feature type="compositionally biased region" description="Low complexity" evidence="1">
    <location>
        <begin position="413"/>
        <end position="425"/>
    </location>
</feature>
<feature type="compositionally biased region" description="Basic and acidic residues" evidence="1">
    <location>
        <begin position="463"/>
        <end position="473"/>
    </location>
</feature>
<dbReference type="Proteomes" id="UP001150062">
    <property type="component" value="Unassembled WGS sequence"/>
</dbReference>
<protein>
    <submittedName>
        <fullName evidence="2">Uncharacterized protein</fullName>
    </submittedName>
</protein>
<dbReference type="EMBL" id="JAOAOG010000098">
    <property type="protein sequence ID" value="KAJ6249507.1"/>
    <property type="molecule type" value="Genomic_DNA"/>
</dbReference>
<keyword evidence="3" id="KW-1185">Reference proteome</keyword>
<evidence type="ECO:0000256" key="1">
    <source>
        <dbReference type="SAM" id="MobiDB-lite"/>
    </source>
</evidence>
<reference evidence="2" key="1">
    <citation type="submission" date="2022-08" db="EMBL/GenBank/DDBJ databases">
        <title>Novel sulfate-reducing endosymbionts in the free-living metamonad Anaeramoeba.</title>
        <authorList>
            <person name="Jerlstrom-Hultqvist J."/>
            <person name="Cepicka I."/>
            <person name="Gallot-Lavallee L."/>
            <person name="Salas-Leiva D."/>
            <person name="Curtis B.A."/>
            <person name="Zahonova K."/>
            <person name="Pipaliya S."/>
            <person name="Dacks J."/>
            <person name="Roger A.J."/>
        </authorList>
    </citation>
    <scope>NUCLEOTIDE SEQUENCE</scope>
    <source>
        <strain evidence="2">Schooner1</strain>
    </source>
</reference>
<evidence type="ECO:0000313" key="3">
    <source>
        <dbReference type="Proteomes" id="UP001150062"/>
    </source>
</evidence>
<comment type="caution">
    <text evidence="2">The sequence shown here is derived from an EMBL/GenBank/DDBJ whole genome shotgun (WGS) entry which is preliminary data.</text>
</comment>
<feature type="compositionally biased region" description="Basic and acidic residues" evidence="1">
    <location>
        <begin position="483"/>
        <end position="492"/>
    </location>
</feature>
<name>A0ABQ8YYG9_9EUKA</name>